<dbReference type="AlphaFoldDB" id="A0A8J8NEU1"/>
<dbReference type="EMBL" id="RRYP01018344">
    <property type="protein sequence ID" value="TNV73677.1"/>
    <property type="molecule type" value="Genomic_DNA"/>
</dbReference>
<keyword evidence="2" id="KW-1185">Reference proteome</keyword>
<organism evidence="1 2">
    <name type="scientific">Halteria grandinella</name>
    <dbReference type="NCBI Taxonomy" id="5974"/>
    <lineage>
        <taxon>Eukaryota</taxon>
        <taxon>Sar</taxon>
        <taxon>Alveolata</taxon>
        <taxon>Ciliophora</taxon>
        <taxon>Intramacronucleata</taxon>
        <taxon>Spirotrichea</taxon>
        <taxon>Stichotrichia</taxon>
        <taxon>Sporadotrichida</taxon>
        <taxon>Halteriidae</taxon>
        <taxon>Halteria</taxon>
    </lineage>
</organism>
<accession>A0A8J8NEU1</accession>
<gene>
    <name evidence="1" type="ORF">FGO68_gene13918</name>
</gene>
<evidence type="ECO:0000313" key="1">
    <source>
        <dbReference type="EMBL" id="TNV73677.1"/>
    </source>
</evidence>
<comment type="caution">
    <text evidence="1">The sequence shown here is derived from an EMBL/GenBank/DDBJ whole genome shotgun (WGS) entry which is preliminary data.</text>
</comment>
<name>A0A8J8NEU1_HALGN</name>
<protein>
    <submittedName>
        <fullName evidence="1">Uncharacterized protein</fullName>
    </submittedName>
</protein>
<evidence type="ECO:0000313" key="2">
    <source>
        <dbReference type="Proteomes" id="UP000785679"/>
    </source>
</evidence>
<dbReference type="Proteomes" id="UP000785679">
    <property type="component" value="Unassembled WGS sequence"/>
</dbReference>
<proteinExistence type="predicted"/>
<reference evidence="1" key="1">
    <citation type="submission" date="2019-06" db="EMBL/GenBank/DDBJ databases">
        <authorList>
            <person name="Zheng W."/>
        </authorList>
    </citation>
    <scope>NUCLEOTIDE SEQUENCE</scope>
    <source>
        <strain evidence="1">QDHG01</strain>
    </source>
</reference>
<sequence length="70" mass="7869">MSTPEFASFFSSCSLKLLQVGSMLLLGFLEISSPYLRDSWVKESFLISLPAEGQFQRTDLGEVFFEEPPS</sequence>